<name>A0A060ZL46_9ACTN</name>
<dbReference type="RefSeq" id="WP_044570236.1">
    <property type="nucleotide sequence ID" value="NZ_BAABDR010000011.1"/>
</dbReference>
<evidence type="ECO:0000313" key="2">
    <source>
        <dbReference type="EMBL" id="MBP2063889.1"/>
    </source>
</evidence>
<dbReference type="EMBL" id="JAGGLR010000013">
    <property type="protein sequence ID" value="MBP2063889.1"/>
    <property type="molecule type" value="Genomic_DNA"/>
</dbReference>
<dbReference type="Pfam" id="PF12138">
    <property type="entry name" value="Spherulin4"/>
    <property type="match status" value="1"/>
</dbReference>
<gene>
    <name evidence="2" type="ORF">J2Z30_004910</name>
    <name evidence="1" type="ORF">SIRAN3593</name>
</gene>
<dbReference type="Proteomes" id="UP000756710">
    <property type="component" value="Unassembled WGS sequence"/>
</dbReference>
<dbReference type="PANTHER" id="PTHR35040">
    <property type="match status" value="1"/>
</dbReference>
<reference evidence="2 3" key="2">
    <citation type="submission" date="2021-03" db="EMBL/GenBank/DDBJ databases">
        <title>Genomic Encyclopedia of Type Strains, Phase IV (KMG-IV): sequencing the most valuable type-strain genomes for metagenomic binning, comparative biology and taxonomic classification.</title>
        <authorList>
            <person name="Goeker M."/>
        </authorList>
    </citation>
    <scope>NUCLEOTIDE SEQUENCE [LARGE SCALE GENOMIC DNA]</scope>
    <source>
        <strain evidence="2 3">DSM 41954</strain>
    </source>
</reference>
<sequence length="255" mass="28418">MSHLIPADPGHEVPATAARLGFGVPGYAHPLVAPTEWAELTRPGAPLHWTVLNVTRGPGSRRDPHCLTAAARLRATGVRVLGHLDLRCGTRPFGEVISDANHFLDWYQVDGFCLERCPVDRPGLPEVRRTGATLRALLGGAYLVLGQGIHPHEGYMELADQLVTFRGSWPDYRWSQVAEWTAGYPPERFCHQVHGVPRRHLEEALRIARWQGAGTIYFTDRTAHLEGRTCTDSPWTALPGYWDEIVSRLGPRVME</sequence>
<protein>
    <recommendedName>
        <fullName evidence="4">Phage tail protein</fullName>
    </recommendedName>
</protein>
<dbReference type="AlphaFoldDB" id="A0A060ZL46"/>
<proteinExistence type="predicted"/>
<accession>A0A060ZL46</accession>
<reference evidence="1" key="1">
    <citation type="submission" date="2014-05" db="EMBL/GenBank/DDBJ databases">
        <authorList>
            <person name="Horn Fabian"/>
        </authorList>
    </citation>
    <scope>NUCLEOTIDE SEQUENCE</scope>
</reference>
<dbReference type="PANTHER" id="PTHR35040:SF9">
    <property type="entry name" value="4-LIKE CELL SURFACE PROTEIN, PUTATIVE (AFU_ORTHOLOGUE AFUA_4G14080)-RELATED"/>
    <property type="match status" value="1"/>
</dbReference>
<evidence type="ECO:0008006" key="4">
    <source>
        <dbReference type="Google" id="ProtNLM"/>
    </source>
</evidence>
<keyword evidence="3" id="KW-1185">Reference proteome</keyword>
<dbReference type="EMBL" id="LK022848">
    <property type="protein sequence ID" value="CDR06718.1"/>
    <property type="molecule type" value="Genomic_DNA"/>
</dbReference>
<dbReference type="InterPro" id="IPR021986">
    <property type="entry name" value="Spherulin4"/>
</dbReference>
<organism evidence="1">
    <name type="scientific">Streptomyces iranensis</name>
    <dbReference type="NCBI Taxonomy" id="576784"/>
    <lineage>
        <taxon>Bacteria</taxon>
        <taxon>Bacillati</taxon>
        <taxon>Actinomycetota</taxon>
        <taxon>Actinomycetes</taxon>
        <taxon>Kitasatosporales</taxon>
        <taxon>Streptomycetaceae</taxon>
        <taxon>Streptomyces</taxon>
        <taxon>Streptomyces violaceusniger group</taxon>
    </lineage>
</organism>
<evidence type="ECO:0000313" key="1">
    <source>
        <dbReference type="EMBL" id="CDR06718.1"/>
    </source>
</evidence>
<evidence type="ECO:0000313" key="3">
    <source>
        <dbReference type="Proteomes" id="UP000756710"/>
    </source>
</evidence>
<dbReference type="HOGENOM" id="CLU_060605_2_0_11"/>